<comment type="subcellular location">
    <subcellularLocation>
        <location evidence="2">Cell membrane</location>
    </subcellularLocation>
    <subcellularLocation>
        <location evidence="1">Membrane</location>
        <topology evidence="1">Single-pass membrane protein</topology>
    </subcellularLocation>
</comment>
<sequence length="253" mass="26589">MTSPEMHTLAGAYALDALDEHERARFRRHLDECAACREEVAELQATAARLGGAVGEEPPAQLRDRVLAEIRTTRQQPPSARPDGRGRPRGDGLPRWALVASIAAAVVGVALAGVFGGVALHTQNQLDAAQSRLDAARERYAPVAELLTAPDARVAHARSSIGGAATVVVSRSRDAMMVMGSDLPSQGQRQDYELWLVGPDDRVRSAGVLPPDSLLLAEGVDTASGLAVTVEPEGGSPSGQPSSAPILRMDMPA</sequence>
<dbReference type="OrthoDB" id="153510at2"/>
<feature type="domain" description="Anti-sigma K factor RskA C-terminal" evidence="13">
    <location>
        <begin position="100"/>
        <end position="245"/>
    </location>
</feature>
<evidence type="ECO:0000256" key="2">
    <source>
        <dbReference type="ARBA" id="ARBA00004236"/>
    </source>
</evidence>
<protein>
    <recommendedName>
        <fullName evidence="10">Regulator of SigK</fullName>
    </recommendedName>
    <alternativeName>
        <fullName evidence="9">Sigma-K anti-sigma factor RskA</fullName>
    </alternativeName>
</protein>
<dbReference type="GO" id="GO:0005886">
    <property type="term" value="C:plasma membrane"/>
    <property type="evidence" value="ECO:0007669"/>
    <property type="project" value="UniProtKB-SubCell"/>
</dbReference>
<evidence type="ECO:0000256" key="6">
    <source>
        <dbReference type="ARBA" id="ARBA00023015"/>
    </source>
</evidence>
<gene>
    <name evidence="15" type="ORF">BAY60_32820</name>
</gene>
<keyword evidence="16" id="KW-1185">Reference proteome</keyword>
<dbReference type="InterPro" id="IPR041916">
    <property type="entry name" value="Anti_sigma_zinc_sf"/>
</dbReference>
<evidence type="ECO:0000256" key="4">
    <source>
        <dbReference type="ARBA" id="ARBA00022692"/>
    </source>
</evidence>
<feature type="compositionally biased region" description="Low complexity" evidence="11">
    <location>
        <begin position="232"/>
        <end position="245"/>
    </location>
</feature>
<dbReference type="Pfam" id="PF13490">
    <property type="entry name" value="zf-HC2"/>
    <property type="match status" value="1"/>
</dbReference>
<feature type="region of interest" description="Disordered" evidence="11">
    <location>
        <begin position="71"/>
        <end position="91"/>
    </location>
</feature>
<name>A0A2V4AHY0_9PSEU</name>
<evidence type="ECO:0000259" key="14">
    <source>
        <dbReference type="Pfam" id="PF13490"/>
    </source>
</evidence>
<comment type="caution">
    <text evidence="15">The sequence shown here is derived from an EMBL/GenBank/DDBJ whole genome shotgun (WGS) entry which is preliminary data.</text>
</comment>
<evidence type="ECO:0000256" key="7">
    <source>
        <dbReference type="ARBA" id="ARBA00023136"/>
    </source>
</evidence>
<dbReference type="EMBL" id="MASW01000007">
    <property type="protein sequence ID" value="PXY19518.1"/>
    <property type="molecule type" value="Genomic_DNA"/>
</dbReference>
<dbReference type="RefSeq" id="WP_112285444.1">
    <property type="nucleotide sequence ID" value="NZ_MASW01000007.1"/>
</dbReference>
<dbReference type="InterPro" id="IPR051474">
    <property type="entry name" value="Anti-sigma-K/W_factor"/>
</dbReference>
<evidence type="ECO:0000256" key="10">
    <source>
        <dbReference type="ARBA" id="ARBA00030803"/>
    </source>
</evidence>
<feature type="domain" description="Putative zinc-finger" evidence="14">
    <location>
        <begin position="8"/>
        <end position="37"/>
    </location>
</feature>
<keyword evidence="8" id="KW-0804">Transcription</keyword>
<evidence type="ECO:0000313" key="15">
    <source>
        <dbReference type="EMBL" id="PXY19518.1"/>
    </source>
</evidence>
<evidence type="ECO:0000256" key="3">
    <source>
        <dbReference type="ARBA" id="ARBA00022475"/>
    </source>
</evidence>
<evidence type="ECO:0000256" key="8">
    <source>
        <dbReference type="ARBA" id="ARBA00023163"/>
    </source>
</evidence>
<evidence type="ECO:0000256" key="5">
    <source>
        <dbReference type="ARBA" id="ARBA00022989"/>
    </source>
</evidence>
<dbReference type="InterPro" id="IPR018764">
    <property type="entry name" value="RskA_C"/>
</dbReference>
<dbReference type="Proteomes" id="UP000249915">
    <property type="component" value="Unassembled WGS sequence"/>
</dbReference>
<keyword evidence="3" id="KW-1003">Cell membrane</keyword>
<feature type="compositionally biased region" description="Basic and acidic residues" evidence="11">
    <location>
        <begin position="82"/>
        <end position="91"/>
    </location>
</feature>
<keyword evidence="4 12" id="KW-0812">Transmembrane</keyword>
<evidence type="ECO:0000256" key="1">
    <source>
        <dbReference type="ARBA" id="ARBA00004167"/>
    </source>
</evidence>
<accession>A0A2V4AHY0</accession>
<reference evidence="15 16" key="1">
    <citation type="submission" date="2016-07" db="EMBL/GenBank/DDBJ databases">
        <title>Draft genome sequence of Prauserella muralis DSM 45305, isolated from a mould-covered wall in an indoor environment.</title>
        <authorList>
            <person name="Ruckert C."/>
            <person name="Albersmeier A."/>
            <person name="Jiang C.-L."/>
            <person name="Jiang Y."/>
            <person name="Kalinowski J."/>
            <person name="Schneider O."/>
            <person name="Winkler A."/>
            <person name="Zotchev S.B."/>
        </authorList>
    </citation>
    <scope>NUCLEOTIDE SEQUENCE [LARGE SCALE GENOMIC DNA]</scope>
    <source>
        <strain evidence="15 16">DSM 45305</strain>
    </source>
</reference>
<dbReference type="AlphaFoldDB" id="A0A2V4AHY0"/>
<dbReference type="Pfam" id="PF10099">
    <property type="entry name" value="RskA_C"/>
    <property type="match status" value="1"/>
</dbReference>
<dbReference type="InterPro" id="IPR027383">
    <property type="entry name" value="Znf_put"/>
</dbReference>
<dbReference type="GO" id="GO:0006417">
    <property type="term" value="P:regulation of translation"/>
    <property type="evidence" value="ECO:0007669"/>
    <property type="project" value="TreeGrafter"/>
</dbReference>
<organism evidence="15 16">
    <name type="scientific">Prauserella muralis</name>
    <dbReference type="NCBI Taxonomy" id="588067"/>
    <lineage>
        <taxon>Bacteria</taxon>
        <taxon>Bacillati</taxon>
        <taxon>Actinomycetota</taxon>
        <taxon>Actinomycetes</taxon>
        <taxon>Pseudonocardiales</taxon>
        <taxon>Pseudonocardiaceae</taxon>
        <taxon>Prauserella</taxon>
    </lineage>
</organism>
<proteinExistence type="predicted"/>
<dbReference type="PANTHER" id="PTHR37461">
    <property type="entry name" value="ANTI-SIGMA-K FACTOR RSKA"/>
    <property type="match status" value="1"/>
</dbReference>
<dbReference type="GO" id="GO:0016989">
    <property type="term" value="F:sigma factor antagonist activity"/>
    <property type="evidence" value="ECO:0007669"/>
    <property type="project" value="TreeGrafter"/>
</dbReference>
<evidence type="ECO:0000256" key="9">
    <source>
        <dbReference type="ARBA" id="ARBA00029829"/>
    </source>
</evidence>
<dbReference type="PANTHER" id="PTHR37461:SF1">
    <property type="entry name" value="ANTI-SIGMA-K FACTOR RSKA"/>
    <property type="match status" value="1"/>
</dbReference>
<dbReference type="Gene3D" id="1.10.10.1320">
    <property type="entry name" value="Anti-sigma factor, zinc-finger domain"/>
    <property type="match status" value="1"/>
</dbReference>
<keyword evidence="6" id="KW-0805">Transcription regulation</keyword>
<evidence type="ECO:0000259" key="13">
    <source>
        <dbReference type="Pfam" id="PF10099"/>
    </source>
</evidence>
<feature type="transmembrane region" description="Helical" evidence="12">
    <location>
        <begin position="96"/>
        <end position="120"/>
    </location>
</feature>
<feature type="region of interest" description="Disordered" evidence="11">
    <location>
        <begin position="229"/>
        <end position="253"/>
    </location>
</feature>
<evidence type="ECO:0000256" key="11">
    <source>
        <dbReference type="SAM" id="MobiDB-lite"/>
    </source>
</evidence>
<evidence type="ECO:0000256" key="12">
    <source>
        <dbReference type="SAM" id="Phobius"/>
    </source>
</evidence>
<keyword evidence="5 12" id="KW-1133">Transmembrane helix</keyword>
<keyword evidence="7 12" id="KW-0472">Membrane</keyword>
<evidence type="ECO:0000313" key="16">
    <source>
        <dbReference type="Proteomes" id="UP000249915"/>
    </source>
</evidence>